<comment type="caution">
    <text evidence="6">The sequence shown here is derived from an EMBL/GenBank/DDBJ whole genome shotgun (WGS) entry which is preliminary data.</text>
</comment>
<protein>
    <submittedName>
        <fullName evidence="6">Uncharacterized protein</fullName>
    </submittedName>
</protein>
<evidence type="ECO:0000256" key="2">
    <source>
        <dbReference type="ARBA" id="ARBA00005906"/>
    </source>
</evidence>
<feature type="chain" id="PRO_5036757896" evidence="5">
    <location>
        <begin position="22"/>
        <end position="413"/>
    </location>
</feature>
<evidence type="ECO:0000313" key="6">
    <source>
        <dbReference type="EMBL" id="KAG6455518.1"/>
    </source>
</evidence>
<dbReference type="GO" id="GO:0042600">
    <property type="term" value="C:egg chorion"/>
    <property type="evidence" value="ECO:0007669"/>
    <property type="project" value="InterPro"/>
</dbReference>
<evidence type="ECO:0000256" key="3">
    <source>
        <dbReference type="ARBA" id="ARBA00022737"/>
    </source>
</evidence>
<keyword evidence="5" id="KW-0732">Signal</keyword>
<dbReference type="Pfam" id="PF01723">
    <property type="entry name" value="Chorion_1"/>
    <property type="match status" value="1"/>
</dbReference>
<evidence type="ECO:0000256" key="4">
    <source>
        <dbReference type="RuleBase" id="RU004378"/>
    </source>
</evidence>
<evidence type="ECO:0000256" key="5">
    <source>
        <dbReference type="SAM" id="SignalP"/>
    </source>
</evidence>
<keyword evidence="3" id="KW-0677">Repeat</keyword>
<dbReference type="AlphaFoldDB" id="A0A921ZCL6"/>
<comment type="function">
    <text evidence="1">This protein is one of many from the eggshell of the silk moth.</text>
</comment>
<keyword evidence="7" id="KW-1185">Reference proteome</keyword>
<dbReference type="Proteomes" id="UP000791440">
    <property type="component" value="Unassembled WGS sequence"/>
</dbReference>
<dbReference type="GO" id="GO:0007304">
    <property type="term" value="P:chorion-containing eggshell formation"/>
    <property type="evidence" value="ECO:0007669"/>
    <property type="project" value="InterPro"/>
</dbReference>
<dbReference type="EMBL" id="JH668492">
    <property type="protein sequence ID" value="KAG6455518.1"/>
    <property type="molecule type" value="Genomic_DNA"/>
</dbReference>
<evidence type="ECO:0000256" key="1">
    <source>
        <dbReference type="ARBA" id="ARBA00003434"/>
    </source>
</evidence>
<reference evidence="6" key="1">
    <citation type="journal article" date="2016" name="Insect Biochem. Mol. Biol.">
        <title>Multifaceted biological insights from a draft genome sequence of the tobacco hornworm moth, Manduca sexta.</title>
        <authorList>
            <person name="Kanost M.R."/>
            <person name="Arrese E.L."/>
            <person name="Cao X."/>
            <person name="Chen Y.R."/>
            <person name="Chellapilla S."/>
            <person name="Goldsmith M.R."/>
            <person name="Grosse-Wilde E."/>
            <person name="Heckel D.G."/>
            <person name="Herndon N."/>
            <person name="Jiang H."/>
            <person name="Papanicolaou A."/>
            <person name="Qu J."/>
            <person name="Soulages J.L."/>
            <person name="Vogel H."/>
            <person name="Walters J."/>
            <person name="Waterhouse R.M."/>
            <person name="Ahn S.J."/>
            <person name="Almeida F.C."/>
            <person name="An C."/>
            <person name="Aqrawi P."/>
            <person name="Bretschneider A."/>
            <person name="Bryant W.B."/>
            <person name="Bucks S."/>
            <person name="Chao H."/>
            <person name="Chevignon G."/>
            <person name="Christen J.M."/>
            <person name="Clarke D.F."/>
            <person name="Dittmer N.T."/>
            <person name="Ferguson L.C.F."/>
            <person name="Garavelou S."/>
            <person name="Gordon K.H.J."/>
            <person name="Gunaratna R.T."/>
            <person name="Han Y."/>
            <person name="Hauser F."/>
            <person name="He Y."/>
            <person name="Heidel-Fischer H."/>
            <person name="Hirsh A."/>
            <person name="Hu Y."/>
            <person name="Jiang H."/>
            <person name="Kalra D."/>
            <person name="Klinner C."/>
            <person name="Konig C."/>
            <person name="Kovar C."/>
            <person name="Kroll A.R."/>
            <person name="Kuwar S.S."/>
            <person name="Lee S.L."/>
            <person name="Lehman R."/>
            <person name="Li K."/>
            <person name="Li Z."/>
            <person name="Liang H."/>
            <person name="Lovelace S."/>
            <person name="Lu Z."/>
            <person name="Mansfield J.H."/>
            <person name="McCulloch K.J."/>
            <person name="Mathew T."/>
            <person name="Morton B."/>
            <person name="Muzny D.M."/>
            <person name="Neunemann D."/>
            <person name="Ongeri F."/>
            <person name="Pauchet Y."/>
            <person name="Pu L.L."/>
            <person name="Pyrousis I."/>
            <person name="Rao X.J."/>
            <person name="Redding A."/>
            <person name="Roesel C."/>
            <person name="Sanchez-Gracia A."/>
            <person name="Schaack S."/>
            <person name="Shukla A."/>
            <person name="Tetreau G."/>
            <person name="Wang Y."/>
            <person name="Xiong G.H."/>
            <person name="Traut W."/>
            <person name="Walsh T.K."/>
            <person name="Worley K.C."/>
            <person name="Wu D."/>
            <person name="Wu W."/>
            <person name="Wu Y.Q."/>
            <person name="Zhang X."/>
            <person name="Zou Z."/>
            <person name="Zucker H."/>
            <person name="Briscoe A.D."/>
            <person name="Burmester T."/>
            <person name="Clem R.J."/>
            <person name="Feyereisen R."/>
            <person name="Grimmelikhuijzen C.J.P."/>
            <person name="Hamodrakas S.J."/>
            <person name="Hansson B.S."/>
            <person name="Huguet E."/>
            <person name="Jermiin L.S."/>
            <person name="Lan Q."/>
            <person name="Lehman H.K."/>
            <person name="Lorenzen M."/>
            <person name="Merzendorfer H."/>
            <person name="Michalopoulos I."/>
            <person name="Morton D.B."/>
            <person name="Muthukrishnan S."/>
            <person name="Oakeshott J.G."/>
            <person name="Palmer W."/>
            <person name="Park Y."/>
            <person name="Passarelli A.L."/>
            <person name="Rozas J."/>
            <person name="Schwartz L.M."/>
            <person name="Smith W."/>
            <person name="Southgate A."/>
            <person name="Vilcinskas A."/>
            <person name="Vogt R."/>
            <person name="Wang P."/>
            <person name="Werren J."/>
            <person name="Yu X.Q."/>
            <person name="Zhou J.J."/>
            <person name="Brown S.J."/>
            <person name="Scherer S.E."/>
            <person name="Richards S."/>
            <person name="Blissard G.W."/>
        </authorList>
    </citation>
    <scope>NUCLEOTIDE SEQUENCE</scope>
</reference>
<name>A0A921ZCL6_MANSE</name>
<dbReference type="GO" id="GO:0005213">
    <property type="term" value="F:structural constituent of egg chorion"/>
    <property type="evidence" value="ECO:0007669"/>
    <property type="project" value="InterPro"/>
</dbReference>
<gene>
    <name evidence="6" type="ORF">O3G_MSEX009254</name>
</gene>
<dbReference type="InterPro" id="IPR002635">
    <property type="entry name" value="Chorion"/>
</dbReference>
<evidence type="ECO:0000313" key="7">
    <source>
        <dbReference type="Proteomes" id="UP000791440"/>
    </source>
</evidence>
<organism evidence="6 7">
    <name type="scientific">Manduca sexta</name>
    <name type="common">Tobacco hawkmoth</name>
    <name type="synonym">Tobacco hornworm</name>
    <dbReference type="NCBI Taxonomy" id="7130"/>
    <lineage>
        <taxon>Eukaryota</taxon>
        <taxon>Metazoa</taxon>
        <taxon>Ecdysozoa</taxon>
        <taxon>Arthropoda</taxon>
        <taxon>Hexapoda</taxon>
        <taxon>Insecta</taxon>
        <taxon>Pterygota</taxon>
        <taxon>Neoptera</taxon>
        <taxon>Endopterygota</taxon>
        <taxon>Lepidoptera</taxon>
        <taxon>Glossata</taxon>
        <taxon>Ditrysia</taxon>
        <taxon>Bombycoidea</taxon>
        <taxon>Sphingidae</taxon>
        <taxon>Sphinginae</taxon>
        <taxon>Sphingini</taxon>
        <taxon>Manduca</taxon>
    </lineage>
</organism>
<proteinExistence type="inferred from homology"/>
<reference evidence="6" key="2">
    <citation type="submission" date="2020-12" db="EMBL/GenBank/DDBJ databases">
        <authorList>
            <person name="Kanost M."/>
        </authorList>
    </citation>
    <scope>NUCLEOTIDE SEQUENCE</scope>
</reference>
<comment type="similarity">
    <text evidence="2 4">Belongs to the chorion protein family.</text>
</comment>
<accession>A0A921ZCL6</accession>
<sequence length="413" mass="42270">MLEKIVLIYFARLLSVEEICGQNIGTGTNADEVIMNNPTTNSLALNVVGPNTISANPAQANGNIEPMGFPNIMANGPAILEPIAASLASEGNAEDFMRSARGALISGFGNPGHATVGFVGSPVPAGSYTLEIPGKADGVILGPGIGDTIGRLTQPNREFITDRPIPEIMRVPMPPGAIISGLADATVSANGINTINIDHNIVNGPLTNPVLGEFSQVVIPNGLINPNGIAATVNSLQNSAFIPGVPTDPKASTFASPVFPNGLTPHGMATPTKTFPATFPGHNLAVSKQILASLTGIDPSSLGAKTRFKVTSASPIAPTGLKIQAENLLMEGKLKVSGNLPFLGSVTVDGVLPDGGKGTVIYESGNGNIGIVNEGFAPMVVGPMTTGLSLNPIVPNGSSNVATNRLGLRNNLF</sequence>
<feature type="signal peptide" evidence="5">
    <location>
        <begin position="1"/>
        <end position="21"/>
    </location>
</feature>